<feature type="chain" id="PRO_5025059009" evidence="1">
    <location>
        <begin position="20"/>
        <end position="76"/>
    </location>
</feature>
<evidence type="ECO:0000313" key="3">
    <source>
        <dbReference type="Proteomes" id="UP000326532"/>
    </source>
</evidence>
<feature type="signal peptide" evidence="1">
    <location>
        <begin position="1"/>
        <end position="19"/>
    </location>
</feature>
<proteinExistence type="predicted"/>
<organism evidence="2 3">
    <name type="scientific">Aspergillus parasiticus</name>
    <dbReference type="NCBI Taxonomy" id="5067"/>
    <lineage>
        <taxon>Eukaryota</taxon>
        <taxon>Fungi</taxon>
        <taxon>Dikarya</taxon>
        <taxon>Ascomycota</taxon>
        <taxon>Pezizomycotina</taxon>
        <taxon>Eurotiomycetes</taxon>
        <taxon>Eurotiomycetidae</taxon>
        <taxon>Eurotiales</taxon>
        <taxon>Aspergillaceae</taxon>
        <taxon>Aspergillus</taxon>
        <taxon>Aspergillus subgen. Circumdati</taxon>
    </lineage>
</organism>
<name>A0A5N6DVL2_ASPPA</name>
<keyword evidence="3" id="KW-1185">Reference proteome</keyword>
<dbReference type="VEuPathDB" id="FungiDB:BDV34DRAFT_189441"/>
<dbReference type="Proteomes" id="UP000326532">
    <property type="component" value="Unassembled WGS sequence"/>
</dbReference>
<keyword evidence="1" id="KW-0732">Signal</keyword>
<dbReference type="EMBL" id="ML734948">
    <property type="protein sequence ID" value="KAB8209208.1"/>
    <property type="molecule type" value="Genomic_DNA"/>
</dbReference>
<reference evidence="2 3" key="1">
    <citation type="submission" date="2019-04" db="EMBL/GenBank/DDBJ databases">
        <title>Fungal friends and foes A comparative genomics study of 23 Aspergillus species from section Flavi.</title>
        <authorList>
            <consortium name="DOE Joint Genome Institute"/>
            <person name="Kjaerbolling I."/>
            <person name="Vesth T.C."/>
            <person name="Frisvad J.C."/>
            <person name="Nybo J.L."/>
            <person name="Theobald S."/>
            <person name="Kildgaard S."/>
            <person name="Petersen T.I."/>
            <person name="Kuo A."/>
            <person name="Sato A."/>
            <person name="Lyhne E.K."/>
            <person name="Kogle M.E."/>
            <person name="Wiebenga A."/>
            <person name="Kun R.S."/>
            <person name="Lubbers R.J."/>
            <person name="Makela M.R."/>
            <person name="Barry K."/>
            <person name="Chovatia M."/>
            <person name="Clum A."/>
            <person name="Daum C."/>
            <person name="Haridas S."/>
            <person name="He G."/>
            <person name="LaButti K."/>
            <person name="Lipzen A."/>
            <person name="Mondo S."/>
            <person name="Pangilinan J."/>
            <person name="Riley R."/>
            <person name="Salamov A."/>
            <person name="Simmons B.A."/>
            <person name="Magnuson J.K."/>
            <person name="Henrissat B."/>
            <person name="Mortensen U.H."/>
            <person name="Larsen T.O."/>
            <person name="De vries R.P."/>
            <person name="Grigoriev I.V."/>
            <person name="Machida M."/>
            <person name="Baker S.E."/>
            <person name="Andersen M.R."/>
        </authorList>
    </citation>
    <scope>NUCLEOTIDE SEQUENCE [LARGE SCALE GENOMIC DNA]</scope>
    <source>
        <strain evidence="2 3">CBS 117618</strain>
    </source>
</reference>
<sequence length="76" mass="8395">MVTVKRFGLLLVQCPHTLSGPQSAPSGDGRWCWTNREGCYGTTACVKFISEPHFSANRFLRTEMAMPSGPVVIYDS</sequence>
<gene>
    <name evidence="2" type="ORF">BDV34DRAFT_189441</name>
</gene>
<dbReference type="AlphaFoldDB" id="A0A5N6DVL2"/>
<accession>A0A5N6DVL2</accession>
<protein>
    <submittedName>
        <fullName evidence="2">Uncharacterized protein</fullName>
    </submittedName>
</protein>
<evidence type="ECO:0000256" key="1">
    <source>
        <dbReference type="SAM" id="SignalP"/>
    </source>
</evidence>
<evidence type="ECO:0000313" key="2">
    <source>
        <dbReference type="EMBL" id="KAB8209208.1"/>
    </source>
</evidence>